<dbReference type="Pfam" id="PF00884">
    <property type="entry name" value="Sulfatase"/>
    <property type="match status" value="1"/>
</dbReference>
<dbReference type="Gene3D" id="3.40.720.10">
    <property type="entry name" value="Alkaline Phosphatase, subunit A"/>
    <property type="match status" value="1"/>
</dbReference>
<feature type="domain" description="Sulfatase N-terminal" evidence="6">
    <location>
        <begin position="96"/>
        <end position="518"/>
    </location>
</feature>
<keyword evidence="2" id="KW-0479">Metal-binding</keyword>
<dbReference type="Proteomes" id="UP000093962">
    <property type="component" value="Unassembled WGS sequence"/>
</dbReference>
<dbReference type="GO" id="GO:0016787">
    <property type="term" value="F:hydrolase activity"/>
    <property type="evidence" value="ECO:0007669"/>
    <property type="project" value="UniProtKB-KW"/>
</dbReference>
<dbReference type="PROSITE" id="PS51318">
    <property type="entry name" value="TAT"/>
    <property type="match status" value="1"/>
</dbReference>
<dbReference type="PROSITE" id="PS00523">
    <property type="entry name" value="SULFATASE_1"/>
    <property type="match status" value="1"/>
</dbReference>
<dbReference type="SUPFAM" id="SSF53649">
    <property type="entry name" value="Alkaline phosphatase-like"/>
    <property type="match status" value="1"/>
</dbReference>
<evidence type="ECO:0000313" key="8">
    <source>
        <dbReference type="Proteomes" id="UP000093962"/>
    </source>
</evidence>
<sequence length="837" mass="92530">MASDIPPSEPAPESNGPKLSRRSMIGGLAAAAGVAAGSSIIAGCNNDKASTASEGDGSAAANEVMKDFHGDVKLDVRDSKPDWGPWELKHAPEGAPNVLVVLYDDTGMASWSPYGGRINMPTMQKLADNGLIYSQWHTTALCSPTRSCLLTGRNHHVNNFANIAEGAQGFPGASGRLPEECATIGQVLQQNGYSTFWVGKDHNVPEQDLASGGSRSQWPVQQGFDRFYGFLGGETNNWYPDLVEDNRYIEQPYSPEQGYHLSKDLADQALRMLRDQRATNPSKPWYLWFCPGANHAPHHSPAEYAAKYKGQFDDGYEAYREWVLKRMKDKGILPQDTKLTPINPLPKDVAIDADMVRPWNTLSPDEKKLFSRMAEVFAGFSEYTDAQVGRILDYLEQTGQMDNTLIFYCADNGASGEGSPNGSVNENKFFNGYPDDLTENMAMIDKLGTPATYNHYPTGWAVAFSTPFQMFKRYSQFSGGTCDPMVIHWPKGIKAKGEVRHQYHHVTDIVPTILDVIGLKMPDTFNGVPQFPVNGVSMKYTFDAKPDEPTKKKNQYYAMLGTRGIWQDGWKAAALHAPLSSKGHFDQDKWELFHVDEDRSESTNVADQHPEKLKELQDLWFEEAKKNFVLPLDDRTATEQLTIERPQFEPPREQYLYYPDASPVPEAVAVNIRGKSYKIIANMDVTPQAQGVIFAHGSRFGGHALFIKDNKLFYVYNFLGIPPEQVFTSPPLPPGKHDLGVEFIRERAGKYGESVGTAKLYVDGNTVAQGPMRAQIGKFTLAGDGLCVGYDSGDNVSNLYQTPGRFTGGTINVVAVDVSGKAYIDLEKEAAGAFARD</sequence>
<feature type="region of interest" description="Disordered" evidence="5">
    <location>
        <begin position="1"/>
        <end position="22"/>
    </location>
</feature>
<dbReference type="Gene3D" id="3.30.1120.10">
    <property type="match status" value="1"/>
</dbReference>
<evidence type="ECO:0000256" key="4">
    <source>
        <dbReference type="ARBA" id="ARBA00022837"/>
    </source>
</evidence>
<name>A0A1A0MTX1_MYCMU</name>
<dbReference type="InterPro" id="IPR000917">
    <property type="entry name" value="Sulfatase_N"/>
</dbReference>
<proteinExistence type="inferred from homology"/>
<organism evidence="7 8">
    <name type="scientific">Mycolicibacterium mucogenicum</name>
    <name type="common">Mycobacterium mucogenicum</name>
    <dbReference type="NCBI Taxonomy" id="56689"/>
    <lineage>
        <taxon>Bacteria</taxon>
        <taxon>Bacillati</taxon>
        <taxon>Actinomycetota</taxon>
        <taxon>Actinomycetes</taxon>
        <taxon>Mycobacteriales</taxon>
        <taxon>Mycobacteriaceae</taxon>
        <taxon>Mycolicibacterium</taxon>
    </lineage>
</organism>
<comment type="similarity">
    <text evidence="1">Belongs to the sulfatase family.</text>
</comment>
<evidence type="ECO:0000256" key="5">
    <source>
        <dbReference type="SAM" id="MobiDB-lite"/>
    </source>
</evidence>
<dbReference type="OrthoDB" id="9777306at2"/>
<dbReference type="PANTHER" id="PTHR42693:SF43">
    <property type="entry name" value="BLL2667 PROTEIN"/>
    <property type="match status" value="1"/>
</dbReference>
<dbReference type="InterPro" id="IPR050738">
    <property type="entry name" value="Sulfatase"/>
</dbReference>
<evidence type="ECO:0000256" key="1">
    <source>
        <dbReference type="ARBA" id="ARBA00008779"/>
    </source>
</evidence>
<accession>A0A1A0MTX1</accession>
<dbReference type="GO" id="GO:0046872">
    <property type="term" value="F:metal ion binding"/>
    <property type="evidence" value="ECO:0007669"/>
    <property type="project" value="UniProtKB-KW"/>
</dbReference>
<dbReference type="RefSeq" id="WP_064858388.1">
    <property type="nucleotide sequence ID" value="NZ_LZSF01000095.1"/>
</dbReference>
<dbReference type="EMBL" id="LZSF01000095">
    <property type="protein sequence ID" value="OBA88852.1"/>
    <property type="molecule type" value="Genomic_DNA"/>
</dbReference>
<reference evidence="7 8" key="1">
    <citation type="submission" date="2016-06" db="EMBL/GenBank/DDBJ databases">
        <authorList>
            <person name="Kjaerup R.B."/>
            <person name="Dalgaard T.S."/>
            <person name="Juul-Madsen H.R."/>
        </authorList>
    </citation>
    <scope>NUCLEOTIDE SEQUENCE [LARGE SCALE GENOMIC DNA]</scope>
    <source>
        <strain evidence="7 8">1199456.5</strain>
    </source>
</reference>
<dbReference type="CDD" id="cd16025">
    <property type="entry name" value="PAS_like"/>
    <property type="match status" value="1"/>
</dbReference>
<dbReference type="InterPro" id="IPR006311">
    <property type="entry name" value="TAT_signal"/>
</dbReference>
<dbReference type="AlphaFoldDB" id="A0A1A0MTX1"/>
<keyword evidence="3" id="KW-0378">Hydrolase</keyword>
<comment type="caution">
    <text evidence="7">The sequence shown here is derived from an EMBL/GenBank/DDBJ whole genome shotgun (WGS) entry which is preliminary data.</text>
</comment>
<evidence type="ECO:0000259" key="6">
    <source>
        <dbReference type="Pfam" id="PF00884"/>
    </source>
</evidence>
<evidence type="ECO:0000256" key="2">
    <source>
        <dbReference type="ARBA" id="ARBA00022723"/>
    </source>
</evidence>
<gene>
    <name evidence="7" type="ORF">A5642_16325</name>
</gene>
<dbReference type="PANTHER" id="PTHR42693">
    <property type="entry name" value="ARYLSULFATASE FAMILY MEMBER"/>
    <property type="match status" value="1"/>
</dbReference>
<dbReference type="InterPro" id="IPR024607">
    <property type="entry name" value="Sulfatase_CS"/>
</dbReference>
<protein>
    <submittedName>
        <fullName evidence="7">Arylsulfatase</fullName>
    </submittedName>
</protein>
<keyword evidence="4" id="KW-0106">Calcium</keyword>
<evidence type="ECO:0000313" key="7">
    <source>
        <dbReference type="EMBL" id="OBA88852.1"/>
    </source>
</evidence>
<dbReference type="InterPro" id="IPR017850">
    <property type="entry name" value="Alkaline_phosphatase_core_sf"/>
</dbReference>
<evidence type="ECO:0000256" key="3">
    <source>
        <dbReference type="ARBA" id="ARBA00022801"/>
    </source>
</evidence>